<evidence type="ECO:0000256" key="1">
    <source>
        <dbReference type="ARBA" id="ARBA00004651"/>
    </source>
</evidence>
<dbReference type="KEGG" id="huw:FPZ11_18195"/>
<dbReference type="InterPro" id="IPR032818">
    <property type="entry name" value="DedA-like"/>
</dbReference>
<accession>A0A5B8MA91</accession>
<dbReference type="EMBL" id="CP042305">
    <property type="protein sequence ID" value="QDZ16420.1"/>
    <property type="molecule type" value="Genomic_DNA"/>
</dbReference>
<dbReference type="Proteomes" id="UP000320216">
    <property type="component" value="Chromosome"/>
</dbReference>
<evidence type="ECO:0000256" key="7">
    <source>
        <dbReference type="RuleBase" id="RU367016"/>
    </source>
</evidence>
<keyword evidence="6 7" id="KW-0472">Membrane</keyword>
<feature type="transmembrane region" description="Helical" evidence="7">
    <location>
        <begin position="139"/>
        <end position="164"/>
    </location>
</feature>
<gene>
    <name evidence="10" type="ORF">FPZ11_18195</name>
</gene>
<feature type="domain" description="VTT" evidence="9">
    <location>
        <begin position="34"/>
        <end position="158"/>
    </location>
</feature>
<comment type="subcellular location">
    <subcellularLocation>
        <location evidence="1 7">Cell membrane</location>
        <topology evidence="1 7">Multi-pass membrane protein</topology>
    </subcellularLocation>
</comment>
<evidence type="ECO:0000256" key="5">
    <source>
        <dbReference type="ARBA" id="ARBA00022989"/>
    </source>
</evidence>
<dbReference type="InterPro" id="IPR032816">
    <property type="entry name" value="VTT_dom"/>
</dbReference>
<dbReference type="GO" id="GO:0005886">
    <property type="term" value="C:plasma membrane"/>
    <property type="evidence" value="ECO:0007669"/>
    <property type="project" value="UniProtKB-SubCell"/>
</dbReference>
<comment type="similarity">
    <text evidence="2 7">Belongs to the DedA family.</text>
</comment>
<sequence>MDTVNAFIASVVSTPWVPFVIALAVLVDAFFPPVPSESLVIAAAAAAVSVGQPDLVLVVLCAAVGAIIGDNLTFTIGRSVGLERFAWMRRRRMRAALNSAGRGIARRPAVFLMSARYIPVGRVAVNLVAGASGFPRRKFFLLSIVAGVTWASYSVAIGLLAGHLLHGNALLGMLVGIAGGVLSGLIVDLVMRLLARRSARSTAVGTRSHDVEEAPAESLRATSEPECIGAE</sequence>
<dbReference type="RefSeq" id="WP_146322424.1">
    <property type="nucleotide sequence ID" value="NZ_CP042305.1"/>
</dbReference>
<organism evidence="10 11">
    <name type="scientific">Humibacter ginsenosidimutans</name>
    <dbReference type="NCBI Taxonomy" id="2599293"/>
    <lineage>
        <taxon>Bacteria</taxon>
        <taxon>Bacillati</taxon>
        <taxon>Actinomycetota</taxon>
        <taxon>Actinomycetes</taxon>
        <taxon>Micrococcales</taxon>
        <taxon>Microbacteriaceae</taxon>
        <taxon>Humibacter</taxon>
    </lineage>
</organism>
<feature type="transmembrane region" description="Helical" evidence="7">
    <location>
        <begin position="170"/>
        <end position="191"/>
    </location>
</feature>
<reference evidence="10 11" key="1">
    <citation type="submission" date="2019-07" db="EMBL/GenBank/DDBJ databases">
        <title>Full genome sequence of Humibacter sp. WJ7-1.</title>
        <authorList>
            <person name="Im W.-T."/>
        </authorList>
    </citation>
    <scope>NUCLEOTIDE SEQUENCE [LARGE SCALE GENOMIC DNA]</scope>
    <source>
        <strain evidence="10 11">WJ7-1</strain>
    </source>
</reference>
<comment type="caution">
    <text evidence="7">Lacks conserved residue(s) required for the propagation of feature annotation.</text>
</comment>
<keyword evidence="3 7" id="KW-1003">Cell membrane</keyword>
<proteinExistence type="inferred from homology"/>
<name>A0A5B8MA91_9MICO</name>
<evidence type="ECO:0000256" key="6">
    <source>
        <dbReference type="ARBA" id="ARBA00023136"/>
    </source>
</evidence>
<dbReference type="PANTHER" id="PTHR30353">
    <property type="entry name" value="INNER MEMBRANE PROTEIN DEDA-RELATED"/>
    <property type="match status" value="1"/>
</dbReference>
<evidence type="ECO:0000256" key="4">
    <source>
        <dbReference type="ARBA" id="ARBA00022692"/>
    </source>
</evidence>
<evidence type="ECO:0000256" key="8">
    <source>
        <dbReference type="SAM" id="MobiDB-lite"/>
    </source>
</evidence>
<evidence type="ECO:0000313" key="11">
    <source>
        <dbReference type="Proteomes" id="UP000320216"/>
    </source>
</evidence>
<evidence type="ECO:0000259" key="9">
    <source>
        <dbReference type="Pfam" id="PF09335"/>
    </source>
</evidence>
<dbReference type="AlphaFoldDB" id="A0A5B8MA91"/>
<feature type="transmembrane region" description="Helical" evidence="7">
    <location>
        <begin position="7"/>
        <end position="27"/>
    </location>
</feature>
<keyword evidence="11" id="KW-1185">Reference proteome</keyword>
<protein>
    <submittedName>
        <fullName evidence="10">DedA family protein</fullName>
    </submittedName>
</protein>
<feature type="region of interest" description="Disordered" evidence="8">
    <location>
        <begin position="205"/>
        <end position="231"/>
    </location>
</feature>
<dbReference type="Pfam" id="PF09335">
    <property type="entry name" value="VTT_dom"/>
    <property type="match status" value="1"/>
</dbReference>
<evidence type="ECO:0000313" key="10">
    <source>
        <dbReference type="EMBL" id="QDZ16420.1"/>
    </source>
</evidence>
<dbReference type="PANTHER" id="PTHR30353:SF0">
    <property type="entry name" value="TRANSMEMBRANE PROTEIN"/>
    <property type="match status" value="1"/>
</dbReference>
<dbReference type="OrthoDB" id="162303at2"/>
<keyword evidence="4 7" id="KW-0812">Transmembrane</keyword>
<keyword evidence="5 7" id="KW-1133">Transmembrane helix</keyword>
<evidence type="ECO:0000256" key="3">
    <source>
        <dbReference type="ARBA" id="ARBA00022475"/>
    </source>
</evidence>
<evidence type="ECO:0000256" key="2">
    <source>
        <dbReference type="ARBA" id="ARBA00010792"/>
    </source>
</evidence>